<gene>
    <name evidence="1" type="ORF">LPW36_07750</name>
</gene>
<name>A0A9X1SJV1_9GAMM</name>
<organism evidence="1 2">
    <name type="scientific">Limnobaculum eriocheiris</name>
    <dbReference type="NCBI Taxonomy" id="2897391"/>
    <lineage>
        <taxon>Bacteria</taxon>
        <taxon>Pseudomonadati</taxon>
        <taxon>Pseudomonadota</taxon>
        <taxon>Gammaproteobacteria</taxon>
        <taxon>Enterobacterales</taxon>
        <taxon>Budviciaceae</taxon>
        <taxon>Limnobaculum</taxon>
    </lineage>
</organism>
<dbReference type="RefSeq" id="WP_230608913.1">
    <property type="nucleotide sequence ID" value="NZ_JAJNAG010000012.1"/>
</dbReference>
<evidence type="ECO:0000313" key="2">
    <source>
        <dbReference type="Proteomes" id="UP001139171"/>
    </source>
</evidence>
<dbReference type="Proteomes" id="UP001139171">
    <property type="component" value="Unassembled WGS sequence"/>
</dbReference>
<sequence length="225" mass="24917">MATGTAFAAVEQSDTTPSSLVQKSLVDRELLFQQAVTDDLAGHHLEARKLYDALKSTDLDEQIAVPSAINLAALTQYQASLKEFDALALSHDVRVSDYAHLWQLWLTARIHTGDIVALKEKLTHMASGMKVSSPSQQALVRLYSGDGDINTVLIAIKAMSCTDELQCRDARTVATFFIGGYLQFVEHDDKAALQWYEHQQNELNNTSLETPLIFQTITSLKAVKH</sequence>
<dbReference type="AlphaFoldDB" id="A0A9X1SJV1"/>
<protein>
    <submittedName>
        <fullName evidence="1">Uncharacterized protein</fullName>
    </submittedName>
</protein>
<reference evidence="1" key="1">
    <citation type="submission" date="2021-11" db="EMBL/GenBank/DDBJ databases">
        <title>Jinshanibacter sp. isolated from one year old Eriocheir sinensis.</title>
        <authorList>
            <person name="Li J.-Y."/>
            <person name="He W."/>
            <person name="Gao T.-H."/>
        </authorList>
    </citation>
    <scope>NUCLEOTIDE SEQUENCE</scope>
    <source>
        <strain evidence="1">LJY008</strain>
    </source>
</reference>
<evidence type="ECO:0000313" key="1">
    <source>
        <dbReference type="EMBL" id="MCD1125898.1"/>
    </source>
</evidence>
<accession>A0A9X1SJV1</accession>
<comment type="caution">
    <text evidence="1">The sequence shown here is derived from an EMBL/GenBank/DDBJ whole genome shotgun (WGS) entry which is preliminary data.</text>
</comment>
<proteinExistence type="predicted"/>
<dbReference type="EMBL" id="JAJNAG010000012">
    <property type="protein sequence ID" value="MCD1125898.1"/>
    <property type="molecule type" value="Genomic_DNA"/>
</dbReference>
<keyword evidence="2" id="KW-1185">Reference proteome</keyword>